<proteinExistence type="predicted"/>
<feature type="compositionally biased region" description="Basic and acidic residues" evidence="1">
    <location>
        <begin position="18"/>
        <end position="32"/>
    </location>
</feature>
<feature type="region of interest" description="Disordered" evidence="1">
    <location>
        <begin position="1"/>
        <end position="32"/>
    </location>
</feature>
<sequence>MDALSLTRLTQAGFKAGEGPEERKPHRQHENDCRTGIYLLKTKIKVGVIKNTLALRITFAGPMPVGRCMIITFARPMPVGEKHDHYICSTHAGGGEA</sequence>
<evidence type="ECO:0000313" key="3">
    <source>
        <dbReference type="Proteomes" id="UP000499080"/>
    </source>
</evidence>
<gene>
    <name evidence="2" type="ORF">AVEN_201650_1</name>
</gene>
<protein>
    <submittedName>
        <fullName evidence="2">Uncharacterized protein</fullName>
    </submittedName>
</protein>
<comment type="caution">
    <text evidence="2">The sequence shown here is derived from an EMBL/GenBank/DDBJ whole genome shotgun (WGS) entry which is preliminary data.</text>
</comment>
<keyword evidence="3" id="KW-1185">Reference proteome</keyword>
<evidence type="ECO:0000313" key="2">
    <source>
        <dbReference type="EMBL" id="GBN44111.1"/>
    </source>
</evidence>
<dbReference type="EMBL" id="BGPR01010074">
    <property type="protein sequence ID" value="GBN44111.1"/>
    <property type="molecule type" value="Genomic_DNA"/>
</dbReference>
<name>A0A4Y2NXU3_ARAVE</name>
<accession>A0A4Y2NXU3</accession>
<dbReference type="AlphaFoldDB" id="A0A4Y2NXU3"/>
<evidence type="ECO:0000256" key="1">
    <source>
        <dbReference type="SAM" id="MobiDB-lite"/>
    </source>
</evidence>
<organism evidence="2 3">
    <name type="scientific">Araneus ventricosus</name>
    <name type="common">Orbweaver spider</name>
    <name type="synonym">Epeira ventricosa</name>
    <dbReference type="NCBI Taxonomy" id="182803"/>
    <lineage>
        <taxon>Eukaryota</taxon>
        <taxon>Metazoa</taxon>
        <taxon>Ecdysozoa</taxon>
        <taxon>Arthropoda</taxon>
        <taxon>Chelicerata</taxon>
        <taxon>Arachnida</taxon>
        <taxon>Araneae</taxon>
        <taxon>Araneomorphae</taxon>
        <taxon>Entelegynae</taxon>
        <taxon>Araneoidea</taxon>
        <taxon>Araneidae</taxon>
        <taxon>Araneus</taxon>
    </lineage>
</organism>
<dbReference type="Proteomes" id="UP000499080">
    <property type="component" value="Unassembled WGS sequence"/>
</dbReference>
<reference evidence="2 3" key="1">
    <citation type="journal article" date="2019" name="Sci. Rep.">
        <title>Orb-weaving spider Araneus ventricosus genome elucidates the spidroin gene catalogue.</title>
        <authorList>
            <person name="Kono N."/>
            <person name="Nakamura H."/>
            <person name="Ohtoshi R."/>
            <person name="Moran D.A.P."/>
            <person name="Shinohara A."/>
            <person name="Yoshida Y."/>
            <person name="Fujiwara M."/>
            <person name="Mori M."/>
            <person name="Tomita M."/>
            <person name="Arakawa K."/>
        </authorList>
    </citation>
    <scope>NUCLEOTIDE SEQUENCE [LARGE SCALE GENOMIC DNA]</scope>
</reference>